<dbReference type="AlphaFoldDB" id="A0A2P5EFM3"/>
<evidence type="ECO:0000313" key="2">
    <source>
        <dbReference type="EMBL" id="PON84341.1"/>
    </source>
</evidence>
<protein>
    <submittedName>
        <fullName evidence="2">Uncharacterized protein</fullName>
    </submittedName>
</protein>
<reference evidence="3" key="1">
    <citation type="submission" date="2016-06" db="EMBL/GenBank/DDBJ databases">
        <title>Parallel loss of symbiosis genes in relatives of nitrogen-fixing non-legume Parasponia.</title>
        <authorList>
            <person name="Van Velzen R."/>
            <person name="Holmer R."/>
            <person name="Bu F."/>
            <person name="Rutten L."/>
            <person name="Van Zeijl A."/>
            <person name="Liu W."/>
            <person name="Santuari L."/>
            <person name="Cao Q."/>
            <person name="Sharma T."/>
            <person name="Shen D."/>
            <person name="Roswanjaya Y."/>
            <person name="Wardhani T."/>
            <person name="Kalhor M.S."/>
            <person name="Jansen J."/>
            <person name="Van den Hoogen J."/>
            <person name="Gungor B."/>
            <person name="Hartog M."/>
            <person name="Hontelez J."/>
            <person name="Verver J."/>
            <person name="Yang W.-C."/>
            <person name="Schijlen E."/>
            <person name="Repin R."/>
            <person name="Schilthuizen M."/>
            <person name="Schranz E."/>
            <person name="Heidstra R."/>
            <person name="Miyata K."/>
            <person name="Fedorova E."/>
            <person name="Kohlen W."/>
            <person name="Bisseling T."/>
            <person name="Smit S."/>
            <person name="Geurts R."/>
        </authorList>
    </citation>
    <scope>NUCLEOTIDE SEQUENCE [LARGE SCALE GENOMIC DNA]</scope>
    <source>
        <strain evidence="3">cv. RG33-2</strain>
    </source>
</reference>
<accession>A0A2P5EFM3</accession>
<feature type="region of interest" description="Disordered" evidence="1">
    <location>
        <begin position="1"/>
        <end position="42"/>
    </location>
</feature>
<comment type="caution">
    <text evidence="2">The sequence shown here is derived from an EMBL/GenBank/DDBJ whole genome shotgun (WGS) entry which is preliminary data.</text>
</comment>
<dbReference type="Proteomes" id="UP000237000">
    <property type="component" value="Unassembled WGS sequence"/>
</dbReference>
<feature type="compositionally biased region" description="Polar residues" evidence="1">
    <location>
        <begin position="1"/>
        <end position="24"/>
    </location>
</feature>
<name>A0A2P5EFM3_TREOI</name>
<keyword evidence="3" id="KW-1185">Reference proteome</keyword>
<feature type="non-terminal residue" evidence="2">
    <location>
        <position position="1"/>
    </location>
</feature>
<organism evidence="2 3">
    <name type="scientific">Trema orientale</name>
    <name type="common">Charcoal tree</name>
    <name type="synonym">Celtis orientalis</name>
    <dbReference type="NCBI Taxonomy" id="63057"/>
    <lineage>
        <taxon>Eukaryota</taxon>
        <taxon>Viridiplantae</taxon>
        <taxon>Streptophyta</taxon>
        <taxon>Embryophyta</taxon>
        <taxon>Tracheophyta</taxon>
        <taxon>Spermatophyta</taxon>
        <taxon>Magnoliopsida</taxon>
        <taxon>eudicotyledons</taxon>
        <taxon>Gunneridae</taxon>
        <taxon>Pentapetalae</taxon>
        <taxon>rosids</taxon>
        <taxon>fabids</taxon>
        <taxon>Rosales</taxon>
        <taxon>Cannabaceae</taxon>
        <taxon>Trema</taxon>
    </lineage>
</organism>
<dbReference type="InParanoid" id="A0A2P5EFM3"/>
<gene>
    <name evidence="2" type="ORF">TorRG33x02_199060</name>
</gene>
<evidence type="ECO:0000256" key="1">
    <source>
        <dbReference type="SAM" id="MobiDB-lite"/>
    </source>
</evidence>
<evidence type="ECO:0000313" key="3">
    <source>
        <dbReference type="Proteomes" id="UP000237000"/>
    </source>
</evidence>
<proteinExistence type="predicted"/>
<sequence>IKETDISNSLEQSVAGWSNRSPDQTIGRRMRQSVTGETNGDRGNEWAELWRRREFLRV</sequence>
<dbReference type="EMBL" id="JXTC01000164">
    <property type="protein sequence ID" value="PON84341.1"/>
    <property type="molecule type" value="Genomic_DNA"/>
</dbReference>